<reference evidence="7" key="1">
    <citation type="submission" date="2021-01" db="EMBL/GenBank/DDBJ databases">
        <authorList>
            <person name="Kaushik A."/>
        </authorList>
    </citation>
    <scope>NUCLEOTIDE SEQUENCE</scope>
    <source>
        <strain evidence="7">AG2-2IIIB</strain>
    </source>
</reference>
<dbReference type="Gene3D" id="1.10.287.410">
    <property type="match status" value="1"/>
</dbReference>
<evidence type="ECO:0000256" key="3">
    <source>
        <dbReference type="ARBA" id="ARBA00022670"/>
    </source>
</evidence>
<dbReference type="GO" id="GO:0000324">
    <property type="term" value="C:fungal-type vacuole"/>
    <property type="evidence" value="ECO:0007669"/>
    <property type="project" value="TreeGrafter"/>
</dbReference>
<dbReference type="OrthoDB" id="416834at2759"/>
<name>A0A8H3HS12_9AGAM</name>
<evidence type="ECO:0000256" key="5">
    <source>
        <dbReference type="ARBA" id="ARBA00023180"/>
    </source>
</evidence>
<gene>
    <name evidence="7" type="ORF">RDB_LOCUS183303</name>
</gene>
<sequence length="491" mass="53506">MRSLSLLGFVPFISFALAGQVPEFNGIVGGVPGDSASKAATLAAVEPDTVNLPTTTPGKLRYKENTGVCETTPGVYQASGYADLTASQSMWFWFFAARNNPDTAPLSIWLNGGPGSSSMIGLFQEMGPCRINSDGASVSRNPYSWNEYSNMLFIDQPIGVGYSHGETVVGTSQDAAIAVWKMLQIFFKDAKFSKYAERDFAIWTESYGGHYGPTFASYFLDQNAAIAAGNLTGIKINLKVLSIGNGLTDPYSQYPDYVKYVMSNPYHPLVNDSTIKSANHSLYMTGGCMDQINACNGKVSVDAVCSAAQAYCNEKVLAPLAGDYDVYDVRTKNQSYPPDPTPLLTKASFRKEIGAEKNWTTTNLQVYGNFAATGDWMRNMRMRLEKVINAGVRTLILAGDADYICNYMGFESMVDALKTNLTSEFKNQTWSNWTVAGISTGQYKNAGTFSYLRVYQAGHEVPAYGNGKLEVGRAALVYFTQFMQGKAISSA</sequence>
<dbReference type="EC" id="3.4.16.-" evidence="6"/>
<dbReference type="Proteomes" id="UP000663843">
    <property type="component" value="Unassembled WGS sequence"/>
</dbReference>
<feature type="signal peptide" evidence="6">
    <location>
        <begin position="1"/>
        <end position="18"/>
    </location>
</feature>
<dbReference type="PANTHER" id="PTHR11802">
    <property type="entry name" value="SERINE PROTEASE FAMILY S10 SERINE CARBOXYPEPTIDASE"/>
    <property type="match status" value="1"/>
</dbReference>
<keyword evidence="2 6" id="KW-0121">Carboxypeptidase</keyword>
<feature type="chain" id="PRO_5034680559" description="Carboxypeptidase" evidence="6">
    <location>
        <begin position="19"/>
        <end position="491"/>
    </location>
</feature>
<evidence type="ECO:0000313" key="7">
    <source>
        <dbReference type="EMBL" id="CAE6534151.1"/>
    </source>
</evidence>
<dbReference type="Gene3D" id="3.40.50.1820">
    <property type="entry name" value="alpha/beta hydrolase"/>
    <property type="match status" value="1"/>
</dbReference>
<dbReference type="EMBL" id="CAJMWT010008584">
    <property type="protein sequence ID" value="CAE6534151.1"/>
    <property type="molecule type" value="Genomic_DNA"/>
</dbReference>
<dbReference type="GO" id="GO:0006508">
    <property type="term" value="P:proteolysis"/>
    <property type="evidence" value="ECO:0007669"/>
    <property type="project" value="UniProtKB-KW"/>
</dbReference>
<accession>A0A8H3HS12</accession>
<protein>
    <recommendedName>
        <fullName evidence="6">Carboxypeptidase</fullName>
        <ecNumber evidence="6">3.4.16.-</ecNumber>
    </recommendedName>
</protein>
<organism evidence="7 8">
    <name type="scientific">Rhizoctonia solani</name>
    <dbReference type="NCBI Taxonomy" id="456999"/>
    <lineage>
        <taxon>Eukaryota</taxon>
        <taxon>Fungi</taxon>
        <taxon>Dikarya</taxon>
        <taxon>Basidiomycota</taxon>
        <taxon>Agaricomycotina</taxon>
        <taxon>Agaricomycetes</taxon>
        <taxon>Cantharellales</taxon>
        <taxon>Ceratobasidiaceae</taxon>
        <taxon>Rhizoctonia</taxon>
    </lineage>
</organism>
<evidence type="ECO:0000313" key="8">
    <source>
        <dbReference type="Proteomes" id="UP000663843"/>
    </source>
</evidence>
<dbReference type="AlphaFoldDB" id="A0A8H3HS12"/>
<comment type="caution">
    <text evidence="7">The sequence shown here is derived from an EMBL/GenBank/DDBJ whole genome shotgun (WGS) entry which is preliminary data.</text>
</comment>
<dbReference type="GO" id="GO:0004185">
    <property type="term" value="F:serine-type carboxypeptidase activity"/>
    <property type="evidence" value="ECO:0007669"/>
    <property type="project" value="UniProtKB-UniRule"/>
</dbReference>
<dbReference type="SUPFAM" id="SSF53474">
    <property type="entry name" value="alpha/beta-Hydrolases"/>
    <property type="match status" value="1"/>
</dbReference>
<dbReference type="PANTHER" id="PTHR11802:SF453">
    <property type="entry name" value="S1, PUTATIVE-RELATED"/>
    <property type="match status" value="1"/>
</dbReference>
<evidence type="ECO:0000256" key="6">
    <source>
        <dbReference type="RuleBase" id="RU361156"/>
    </source>
</evidence>
<evidence type="ECO:0000256" key="1">
    <source>
        <dbReference type="ARBA" id="ARBA00009431"/>
    </source>
</evidence>
<keyword evidence="4 6" id="KW-0378">Hydrolase</keyword>
<dbReference type="InterPro" id="IPR029058">
    <property type="entry name" value="AB_hydrolase_fold"/>
</dbReference>
<dbReference type="PRINTS" id="PR00724">
    <property type="entry name" value="CRBOXYPTASEC"/>
</dbReference>
<dbReference type="Pfam" id="PF00450">
    <property type="entry name" value="Peptidase_S10"/>
    <property type="match status" value="1"/>
</dbReference>
<comment type="similarity">
    <text evidence="1 6">Belongs to the peptidase S10 family.</text>
</comment>
<keyword evidence="6" id="KW-0732">Signal</keyword>
<proteinExistence type="inferred from homology"/>
<dbReference type="InterPro" id="IPR018202">
    <property type="entry name" value="Ser_caboxypep_ser_AS"/>
</dbReference>
<dbReference type="InterPro" id="IPR001563">
    <property type="entry name" value="Peptidase_S10"/>
</dbReference>
<dbReference type="PROSITE" id="PS00131">
    <property type="entry name" value="CARBOXYPEPT_SER_SER"/>
    <property type="match status" value="1"/>
</dbReference>
<evidence type="ECO:0000256" key="2">
    <source>
        <dbReference type="ARBA" id="ARBA00022645"/>
    </source>
</evidence>
<keyword evidence="5" id="KW-0325">Glycoprotein</keyword>
<evidence type="ECO:0000256" key="4">
    <source>
        <dbReference type="ARBA" id="ARBA00022801"/>
    </source>
</evidence>
<keyword evidence="3 6" id="KW-0645">Protease</keyword>